<accession>Q01RX5</accession>
<keyword evidence="10" id="KW-0234">DNA repair</keyword>
<dbReference type="InterPro" id="IPR014729">
    <property type="entry name" value="Rossmann-like_a/b/a_fold"/>
</dbReference>
<evidence type="ECO:0000256" key="1">
    <source>
        <dbReference type="ARBA" id="ARBA00001932"/>
    </source>
</evidence>
<dbReference type="SUPFAM" id="SSF48173">
    <property type="entry name" value="Cryptochrome/photolyase FAD-binding domain"/>
    <property type="match status" value="1"/>
</dbReference>
<comment type="cofactor">
    <cofactor evidence="1">
        <name>(6R)-5,10-methylene-5,6,7,8-tetrahydrofolate</name>
        <dbReference type="ChEBI" id="CHEBI:15636"/>
    </cofactor>
</comment>
<dbReference type="EC" id="4.1.99.3" evidence="4"/>
<dbReference type="InterPro" id="IPR032673">
    <property type="entry name" value="DNA_photolyase_2_CS"/>
</dbReference>
<organism evidence="15">
    <name type="scientific">Solibacter usitatus (strain Ellin6076)</name>
    <dbReference type="NCBI Taxonomy" id="234267"/>
    <lineage>
        <taxon>Bacteria</taxon>
        <taxon>Pseudomonadati</taxon>
        <taxon>Acidobacteriota</taxon>
        <taxon>Terriglobia</taxon>
        <taxon>Bryobacterales</taxon>
        <taxon>Solibacteraceae</taxon>
        <taxon>Candidatus Solibacter</taxon>
    </lineage>
</organism>
<evidence type="ECO:0000256" key="7">
    <source>
        <dbReference type="ARBA" id="ARBA00022763"/>
    </source>
</evidence>
<comment type="cofactor">
    <cofactor evidence="2">
        <name>FAD</name>
        <dbReference type="ChEBI" id="CHEBI:57692"/>
    </cofactor>
</comment>
<sequence>MDERVRLLNDRPVRQGGKYVLYWCRWNRRVEANHALLHAAETANRMDLPLVVYERLSCAYPTACDRFHTFVLEGVPHFQAQLRKLGIPYIFQLPRRKTVRDERRDAVLRDAAVVVTDDCLRAAPRLDVRLEAVDGSCIVPVGAIPGRSYAAYSIRPRIHRLLPKYLKAAPALEIRRRSRERFEDLHTEVSAPNIASLVAECEIDHGVRASTTFPGGRMAAEAGLQRFLEERLRRYARDKNEPSLHATSELSPYLHYGHIGALEVALAVREHAAAHKLIADEFLEELIVRRELAHNFARYAPRLDSLDVLPDWARKTIEDHRRDTRDPVYGRAEFEGAATHDDLWNATQKELVLRGKIHGYYRMYWGKRIIEWSPSAEEAHATMLWLHDRYALDGDDPNTYTNILWCFGLHDRPWPERPIYGTIRSMVRSGMERKTDVHAYIREIQYLESTGRELTS</sequence>
<evidence type="ECO:0000256" key="11">
    <source>
        <dbReference type="ARBA" id="ARBA00023239"/>
    </source>
</evidence>
<dbReference type="InParanoid" id="Q01RX5"/>
<evidence type="ECO:0000256" key="4">
    <source>
        <dbReference type="ARBA" id="ARBA00013149"/>
    </source>
</evidence>
<name>Q01RX5_SOLUE</name>
<dbReference type="PROSITE" id="PS01083">
    <property type="entry name" value="DNA_PHOTOLYASES_2_1"/>
    <property type="match status" value="1"/>
</dbReference>
<dbReference type="InterPro" id="IPR036134">
    <property type="entry name" value="Crypto/Photolyase_FAD-like_sf"/>
</dbReference>
<evidence type="ECO:0000259" key="14">
    <source>
        <dbReference type="PROSITE" id="PS51645"/>
    </source>
</evidence>
<dbReference type="GO" id="GO:0003677">
    <property type="term" value="F:DNA binding"/>
    <property type="evidence" value="ECO:0007669"/>
    <property type="project" value="UniProtKB-KW"/>
</dbReference>
<dbReference type="Gene3D" id="1.10.579.10">
    <property type="entry name" value="DNA Cyclobutane Dipyrimidine Photolyase, subunit A, domain 3"/>
    <property type="match status" value="1"/>
</dbReference>
<gene>
    <name evidence="15" type="ordered locus">Acid_6673</name>
</gene>
<dbReference type="PROSITE" id="PS51645">
    <property type="entry name" value="PHR_CRY_ALPHA_BETA"/>
    <property type="match status" value="1"/>
</dbReference>
<dbReference type="eggNOG" id="COG0415">
    <property type="taxonomic scope" value="Bacteria"/>
</dbReference>
<dbReference type="InterPro" id="IPR036155">
    <property type="entry name" value="Crypto/Photolyase_N_sf"/>
</dbReference>
<dbReference type="GO" id="GO:0000719">
    <property type="term" value="P:photoreactive repair"/>
    <property type="evidence" value="ECO:0007669"/>
    <property type="project" value="TreeGrafter"/>
</dbReference>
<keyword evidence="6" id="KW-0285">Flavoprotein</keyword>
<dbReference type="PANTHER" id="PTHR10211:SF0">
    <property type="entry name" value="DEOXYRIBODIPYRIMIDINE PHOTO-LYASE"/>
    <property type="match status" value="1"/>
</dbReference>
<feature type="domain" description="Photolyase/cryptochrome alpha/beta" evidence="14">
    <location>
        <begin position="18"/>
        <end position="141"/>
    </location>
</feature>
<evidence type="ECO:0000256" key="3">
    <source>
        <dbReference type="ARBA" id="ARBA00006409"/>
    </source>
</evidence>
<evidence type="ECO:0000313" key="15">
    <source>
        <dbReference type="EMBL" id="ABJ87595.1"/>
    </source>
</evidence>
<evidence type="ECO:0000256" key="12">
    <source>
        <dbReference type="ARBA" id="ARBA00031671"/>
    </source>
</evidence>
<evidence type="ECO:0000256" key="2">
    <source>
        <dbReference type="ARBA" id="ARBA00001974"/>
    </source>
</evidence>
<comment type="catalytic activity">
    <reaction evidence="13">
        <text>cyclobutadipyrimidine (in DNA) = 2 pyrimidine residues (in DNA).</text>
        <dbReference type="EC" id="4.1.99.3"/>
    </reaction>
</comment>
<evidence type="ECO:0000256" key="9">
    <source>
        <dbReference type="ARBA" id="ARBA00023125"/>
    </source>
</evidence>
<dbReference type="HOGENOM" id="CLU_026342_2_0_0"/>
<dbReference type="GO" id="GO:0003904">
    <property type="term" value="F:deoxyribodipyrimidine photo-lyase activity"/>
    <property type="evidence" value="ECO:0007669"/>
    <property type="project" value="UniProtKB-EC"/>
</dbReference>
<dbReference type="PANTHER" id="PTHR10211">
    <property type="entry name" value="DEOXYRIBODIPYRIMIDINE PHOTOLYASE"/>
    <property type="match status" value="1"/>
</dbReference>
<keyword evidence="8" id="KW-0274">FAD</keyword>
<dbReference type="FunFam" id="1.10.579.10:FF:000002">
    <property type="entry name" value="Deoxyribodipyrimidine photolyase"/>
    <property type="match status" value="1"/>
</dbReference>
<dbReference type="STRING" id="234267.Acid_6673"/>
<proteinExistence type="inferred from homology"/>
<dbReference type="Gene3D" id="3.40.50.620">
    <property type="entry name" value="HUPs"/>
    <property type="match status" value="1"/>
</dbReference>
<evidence type="ECO:0000256" key="10">
    <source>
        <dbReference type="ARBA" id="ARBA00023204"/>
    </source>
</evidence>
<comment type="similarity">
    <text evidence="3">Belongs to the DNA photolyase class-2 family.</text>
</comment>
<evidence type="ECO:0000256" key="13">
    <source>
        <dbReference type="ARBA" id="ARBA00033999"/>
    </source>
</evidence>
<dbReference type="SUPFAM" id="SSF52425">
    <property type="entry name" value="Cryptochrome/photolyase, N-terminal domain"/>
    <property type="match status" value="1"/>
</dbReference>
<keyword evidence="11 15" id="KW-0456">Lyase</keyword>
<keyword evidence="7" id="KW-0227">DNA damage</keyword>
<dbReference type="InterPro" id="IPR006050">
    <property type="entry name" value="DNA_photolyase_N"/>
</dbReference>
<evidence type="ECO:0000256" key="6">
    <source>
        <dbReference type="ARBA" id="ARBA00022630"/>
    </source>
</evidence>
<dbReference type="Pfam" id="PF00875">
    <property type="entry name" value="DNA_photolyase"/>
    <property type="match status" value="1"/>
</dbReference>
<dbReference type="Gene3D" id="1.25.40.80">
    <property type="match status" value="1"/>
</dbReference>
<evidence type="ECO:0000256" key="8">
    <source>
        <dbReference type="ARBA" id="ARBA00022827"/>
    </source>
</evidence>
<dbReference type="InterPro" id="IPR052219">
    <property type="entry name" value="Photolyase_Class-2"/>
</dbReference>
<evidence type="ECO:0000256" key="5">
    <source>
        <dbReference type="ARBA" id="ARBA00014046"/>
    </source>
</evidence>
<dbReference type="KEGG" id="sus:Acid_6673"/>
<keyword evidence="9" id="KW-0238">DNA-binding</keyword>
<reference evidence="15" key="1">
    <citation type="submission" date="2006-10" db="EMBL/GenBank/DDBJ databases">
        <title>Complete sequence of Solibacter usitatus Ellin6076.</title>
        <authorList>
            <consortium name="US DOE Joint Genome Institute"/>
            <person name="Copeland A."/>
            <person name="Lucas S."/>
            <person name="Lapidus A."/>
            <person name="Barry K."/>
            <person name="Detter J.C."/>
            <person name="Glavina del Rio T."/>
            <person name="Hammon N."/>
            <person name="Israni S."/>
            <person name="Dalin E."/>
            <person name="Tice H."/>
            <person name="Pitluck S."/>
            <person name="Thompson L.S."/>
            <person name="Brettin T."/>
            <person name="Bruce D."/>
            <person name="Han C."/>
            <person name="Tapia R."/>
            <person name="Gilna P."/>
            <person name="Schmutz J."/>
            <person name="Larimer F."/>
            <person name="Land M."/>
            <person name="Hauser L."/>
            <person name="Kyrpides N."/>
            <person name="Mikhailova N."/>
            <person name="Janssen P.H."/>
            <person name="Kuske C.R."/>
            <person name="Richardson P."/>
        </authorList>
    </citation>
    <scope>NUCLEOTIDE SEQUENCE</scope>
    <source>
        <strain evidence="15">Ellin6076</strain>
    </source>
</reference>
<dbReference type="EMBL" id="CP000473">
    <property type="protein sequence ID" value="ABJ87595.1"/>
    <property type="molecule type" value="Genomic_DNA"/>
</dbReference>
<protein>
    <recommendedName>
        <fullName evidence="5">Deoxyribodipyrimidine photo-lyase</fullName>
        <ecNumber evidence="4">4.1.99.3</ecNumber>
    </recommendedName>
    <alternativeName>
        <fullName evidence="12">DNA photolyase</fullName>
    </alternativeName>
</protein>
<dbReference type="AlphaFoldDB" id="Q01RX5"/>